<protein>
    <submittedName>
        <fullName evidence="1">Uncharacterized protein</fullName>
    </submittedName>
</protein>
<comment type="caution">
    <text evidence="1">The sequence shown here is derived from an EMBL/GenBank/DDBJ whole genome shotgun (WGS) entry which is preliminary data.</text>
</comment>
<evidence type="ECO:0000313" key="1">
    <source>
        <dbReference type="EMBL" id="THH21644.1"/>
    </source>
</evidence>
<dbReference type="AlphaFoldDB" id="A0A4S4M8G6"/>
<dbReference type="OrthoDB" id="3267069at2759"/>
<gene>
    <name evidence="1" type="ORF">EUX98_g8305</name>
</gene>
<reference evidence="1 2" key="1">
    <citation type="submission" date="2019-02" db="EMBL/GenBank/DDBJ databases">
        <title>Genome sequencing of the rare red list fungi Antrodiella citrinella (Flaviporus citrinellus).</title>
        <authorList>
            <person name="Buettner E."/>
            <person name="Kellner H."/>
        </authorList>
    </citation>
    <scope>NUCLEOTIDE SEQUENCE [LARGE SCALE GENOMIC DNA]</scope>
    <source>
        <strain evidence="1 2">DSM 108506</strain>
    </source>
</reference>
<organism evidence="1 2">
    <name type="scientific">Antrodiella citrinella</name>
    <dbReference type="NCBI Taxonomy" id="2447956"/>
    <lineage>
        <taxon>Eukaryota</taxon>
        <taxon>Fungi</taxon>
        <taxon>Dikarya</taxon>
        <taxon>Basidiomycota</taxon>
        <taxon>Agaricomycotina</taxon>
        <taxon>Agaricomycetes</taxon>
        <taxon>Polyporales</taxon>
        <taxon>Steccherinaceae</taxon>
        <taxon>Antrodiella</taxon>
    </lineage>
</organism>
<sequence length="328" mass="36960">MNTFLDQLYANVDQYATILSSVITDASKGKDKARQLRKMAEPDVVRVSTELHQQGGRVDIIYPRNLDVPEAEEMVLRTQGYVVYAQLPPISKQSQLNRKDLHARQFVRISGLGIPEFLEALQGIQAVRGCVVTQISPSTLSTWTVNYERGFPVLEISNRYFSSQEEARTSESVELGQHVDPMGILARFGQSHRGVHVVDNEVKYYERIVQLVKDSEIVSYRHVHPGFIRPGHLVEVQLGLCAVLAGRGKHVFLTKLRAICILSRKVENDFNNAALQRLKVASMEPLKKVKRKTGYESDEAEVEEEERRARLKLSGMGLGDDEPMCSQA</sequence>
<evidence type="ECO:0000313" key="2">
    <source>
        <dbReference type="Proteomes" id="UP000308730"/>
    </source>
</evidence>
<dbReference type="Proteomes" id="UP000308730">
    <property type="component" value="Unassembled WGS sequence"/>
</dbReference>
<accession>A0A4S4M8G6</accession>
<name>A0A4S4M8G6_9APHY</name>
<proteinExistence type="predicted"/>
<dbReference type="EMBL" id="SGPM01000434">
    <property type="protein sequence ID" value="THH21644.1"/>
    <property type="molecule type" value="Genomic_DNA"/>
</dbReference>
<keyword evidence="2" id="KW-1185">Reference proteome</keyword>